<protein>
    <recommendedName>
        <fullName evidence="7">Retrotransposon hot spot (RHS) protein</fullName>
    </recommendedName>
</protein>
<proteinExistence type="predicted"/>
<reference evidence="5 6" key="1">
    <citation type="journal article" date="2012" name="Proc. Natl. Acad. Sci. U.S.A.">
        <title>Antigenic diversity is generated by distinct evolutionary mechanisms in African trypanosome species.</title>
        <authorList>
            <person name="Jackson A.P."/>
            <person name="Berry A."/>
            <person name="Aslett M."/>
            <person name="Allison H.C."/>
            <person name="Burton P."/>
            <person name="Vavrova-Anderson J."/>
            <person name="Brown R."/>
            <person name="Browne H."/>
            <person name="Corton N."/>
            <person name="Hauser H."/>
            <person name="Gamble J."/>
            <person name="Gilderthorp R."/>
            <person name="Marcello L."/>
            <person name="McQuillan J."/>
            <person name="Otto T.D."/>
            <person name="Quail M.A."/>
            <person name="Sanders M.J."/>
            <person name="van Tonder A."/>
            <person name="Ginger M.L."/>
            <person name="Field M.C."/>
            <person name="Barry J.D."/>
            <person name="Hertz-Fowler C."/>
            <person name="Berriman M."/>
        </authorList>
    </citation>
    <scope>NUCLEOTIDE SEQUENCE</scope>
    <source>
        <strain evidence="5 6">Y486</strain>
    </source>
</reference>
<dbReference type="Pfam" id="PF20445">
    <property type="entry name" value="RHS_N"/>
    <property type="match status" value="2"/>
</dbReference>
<dbReference type="InterPro" id="IPR046836">
    <property type="entry name" value="RHS_C"/>
</dbReference>
<sequence length="624" mass="70418">MSSASDPNDEPSRRRARSESDVAVPEQSAVAPTAPSRTLDTKVKVVLLEGAAPPADMKLSAFLTGIGEDIVPTRDVSMSVFVWAPQRYIPDEEQINAVLNTVRCLPYELFYKVAPFLEGKAISSLRQWAESGRGVRPSPSDNIRDDIWNVATARLNAAVDSIKRYMANEAALVQQVSLADNVAMTAEEMLNLRIQPSTKSVRVMPGAFESVFEARWGYVESGHADMPLGLKIFDGTVDGVVVPRVWPFDEVREISCVDELELLDLENDGERDMAAEHERNRVAGDQPRVEVFVLTSPMGWPYTKFIPTNARYVFVRREMVRVWHVVEHQIKMWPNCTTWRPNKPYILLGTPGIGKSLGCGSYLLYELLHYDAAKVPIVAYFVRGSAYIFHKTGAMAGQVVYYRKAEDALSAMDEITADNMKVEEGQGISGKMDGYIIFDVSGAFVPYSEFLLCRWGCIALSSPNTKNFADWKKQNTALPLYINCYSRREIMAFHAFQKRCVLRTDEEYIAAREQIELDWTEIRTRIREVGPLPRYIFNEGVFDDRLKEVEKALESITESDMERYVKIFFGGKKWIEDGTAHKIIRLVWSSIDGHASCRNYPASVVIAKKLIGRVAHHFAGHLVF</sequence>
<dbReference type="PANTHER" id="PTHR33129">
    <property type="entry name" value="PROTEIN KINASE DOMAIN-CONTAINING PROTEIN-RELATED"/>
    <property type="match status" value="1"/>
</dbReference>
<dbReference type="AlphaFoldDB" id="F9WKG1"/>
<evidence type="ECO:0000259" key="2">
    <source>
        <dbReference type="Pfam" id="PF07999"/>
    </source>
</evidence>
<evidence type="ECO:0008006" key="7">
    <source>
        <dbReference type="Google" id="ProtNLM"/>
    </source>
</evidence>
<evidence type="ECO:0000259" key="3">
    <source>
        <dbReference type="Pfam" id="PF20445"/>
    </source>
</evidence>
<dbReference type="EMBL" id="CAEX01000143">
    <property type="protein sequence ID" value="CCD17981.1"/>
    <property type="molecule type" value="Genomic_DNA"/>
</dbReference>
<dbReference type="Pfam" id="PF24466">
    <property type="entry name" value="DUF7578"/>
    <property type="match status" value="1"/>
</dbReference>
<dbReference type="InterPro" id="IPR052980">
    <property type="entry name" value="Crinkler_effector"/>
</dbReference>
<feature type="domain" description="Retrotransposon hot spot protein N-terminal" evidence="3">
    <location>
        <begin position="273"/>
        <end position="333"/>
    </location>
</feature>
<name>F9WKG1_TRYVY</name>
<evidence type="ECO:0000259" key="4">
    <source>
        <dbReference type="Pfam" id="PF24466"/>
    </source>
</evidence>
<dbReference type="Pfam" id="PF07999">
    <property type="entry name" value="RHSP"/>
    <property type="match status" value="1"/>
</dbReference>
<dbReference type="PANTHER" id="PTHR33129:SF3">
    <property type="entry name" value="HOT SPOT (RHS) PROTEIN, PUTATIVE-RELATED"/>
    <property type="match status" value="1"/>
</dbReference>
<dbReference type="Proteomes" id="UP000009027">
    <property type="component" value="Unassembled WGS sequence"/>
</dbReference>
<keyword evidence="6" id="KW-1185">Reference proteome</keyword>
<feature type="compositionally biased region" description="Basic and acidic residues" evidence="1">
    <location>
        <begin position="10"/>
        <end position="20"/>
    </location>
</feature>
<evidence type="ECO:0000313" key="6">
    <source>
        <dbReference type="Proteomes" id="UP000009027"/>
    </source>
</evidence>
<evidence type="ECO:0000256" key="1">
    <source>
        <dbReference type="SAM" id="MobiDB-lite"/>
    </source>
</evidence>
<evidence type="ECO:0000313" key="5">
    <source>
        <dbReference type="EMBL" id="CCD17981.1"/>
    </source>
</evidence>
<dbReference type="NCBIfam" id="TIGR01631">
    <property type="entry name" value="Trypano_RHS"/>
    <property type="match status" value="1"/>
</dbReference>
<dbReference type="InterPro" id="IPR006518">
    <property type="entry name" value="Trypano_RHS"/>
</dbReference>
<organism evidence="5 6">
    <name type="scientific">Trypanosoma vivax (strain Y486)</name>
    <dbReference type="NCBI Taxonomy" id="1055687"/>
    <lineage>
        <taxon>Eukaryota</taxon>
        <taxon>Discoba</taxon>
        <taxon>Euglenozoa</taxon>
        <taxon>Kinetoplastea</taxon>
        <taxon>Metakinetoplastina</taxon>
        <taxon>Trypanosomatida</taxon>
        <taxon>Trypanosomatidae</taxon>
        <taxon>Trypanosoma</taxon>
        <taxon>Duttonella</taxon>
    </lineage>
</organism>
<dbReference type="InterPro" id="IPR056000">
    <property type="entry name" value="DUF7578"/>
</dbReference>
<feature type="domain" description="DUF7578" evidence="4">
    <location>
        <begin position="54"/>
        <end position="113"/>
    </location>
</feature>
<accession>F9WKG1</accession>
<feature type="domain" description="Retrotransposon hot spot protein N-terminal" evidence="3">
    <location>
        <begin position="208"/>
        <end position="251"/>
    </location>
</feature>
<dbReference type="VEuPathDB" id="TriTrypDB:TvY486_0006140"/>
<feature type="region of interest" description="Disordered" evidence="1">
    <location>
        <begin position="1"/>
        <end position="36"/>
    </location>
</feature>
<gene>
    <name evidence="5" type="ORF">TvY486_0006140</name>
</gene>
<dbReference type="InterPro" id="IPR046835">
    <property type="entry name" value="RHS_N"/>
</dbReference>
<feature type="domain" description="Retrotransposon hot spot protein,C-terminal" evidence="2">
    <location>
        <begin position="346"/>
        <end position="615"/>
    </location>
</feature>